<dbReference type="EMBL" id="VLLL01000005">
    <property type="protein sequence ID" value="TWJ16130.1"/>
    <property type="molecule type" value="Genomic_DNA"/>
</dbReference>
<proteinExistence type="predicted"/>
<comment type="caution">
    <text evidence="2">The sequence shown here is derived from an EMBL/GenBank/DDBJ whole genome shotgun (WGS) entry which is preliminary data.</text>
</comment>
<name>A0A562VE23_9ACTN</name>
<dbReference type="Proteomes" id="UP000321617">
    <property type="component" value="Unassembled WGS sequence"/>
</dbReference>
<evidence type="ECO:0000313" key="2">
    <source>
        <dbReference type="EMBL" id="TWJ16130.1"/>
    </source>
</evidence>
<dbReference type="AlphaFoldDB" id="A0A562VE23"/>
<gene>
    <name evidence="2" type="ORF">LX16_1854</name>
</gene>
<organism evidence="2 3">
    <name type="scientific">Stackebrandtia albiflava</name>
    <dbReference type="NCBI Taxonomy" id="406432"/>
    <lineage>
        <taxon>Bacteria</taxon>
        <taxon>Bacillati</taxon>
        <taxon>Actinomycetota</taxon>
        <taxon>Actinomycetes</taxon>
        <taxon>Glycomycetales</taxon>
        <taxon>Glycomycetaceae</taxon>
        <taxon>Stackebrandtia</taxon>
    </lineage>
</organism>
<accession>A0A562VE23</accession>
<reference evidence="2 3" key="1">
    <citation type="journal article" date="2013" name="Stand. Genomic Sci.">
        <title>Genomic Encyclopedia of Type Strains, Phase I: The one thousand microbial genomes (KMG-I) project.</title>
        <authorList>
            <person name="Kyrpides N.C."/>
            <person name="Woyke T."/>
            <person name="Eisen J.A."/>
            <person name="Garrity G."/>
            <person name="Lilburn T.G."/>
            <person name="Beck B.J."/>
            <person name="Whitman W.B."/>
            <person name="Hugenholtz P."/>
            <person name="Klenk H.P."/>
        </authorList>
    </citation>
    <scope>NUCLEOTIDE SEQUENCE [LARGE SCALE GENOMIC DNA]</scope>
    <source>
        <strain evidence="2 3">DSM 45044</strain>
    </source>
</reference>
<evidence type="ECO:0000256" key="1">
    <source>
        <dbReference type="SAM" id="MobiDB-lite"/>
    </source>
</evidence>
<protein>
    <submittedName>
        <fullName evidence="2">Uncharacterized protein</fullName>
    </submittedName>
</protein>
<evidence type="ECO:0000313" key="3">
    <source>
        <dbReference type="Proteomes" id="UP000321617"/>
    </source>
</evidence>
<sequence length="46" mass="5287">MRPRRTVPPWAHDMKGYWRSDVGGEEANRGTLDLYRPETLGDGNVE</sequence>
<keyword evidence="3" id="KW-1185">Reference proteome</keyword>
<feature type="region of interest" description="Disordered" evidence="1">
    <location>
        <begin position="23"/>
        <end position="46"/>
    </location>
</feature>